<proteinExistence type="predicted"/>
<keyword evidence="4" id="KW-0862">Zinc</keyword>
<dbReference type="GO" id="GO:0045944">
    <property type="term" value="P:positive regulation of transcription by RNA polymerase II"/>
    <property type="evidence" value="ECO:0007669"/>
    <property type="project" value="EnsemblMetazoa"/>
</dbReference>
<dbReference type="Gene3D" id="3.30.40.10">
    <property type="entry name" value="Zinc/RING finger domain, C3HC4 (zinc finger)"/>
    <property type="match status" value="1"/>
</dbReference>
<dbReference type="GO" id="GO:0001091">
    <property type="term" value="F:RNA polymerase II general transcription initiation factor binding"/>
    <property type="evidence" value="ECO:0007669"/>
    <property type="project" value="EnsemblMetazoa"/>
</dbReference>
<gene>
    <name evidence="12" type="primary">Dgri\GH23929</name>
    <name evidence="12" type="ORF">Dgri_GH23929</name>
</gene>
<dbReference type="InterPro" id="IPR013083">
    <property type="entry name" value="Znf_RING/FYVE/PHD"/>
</dbReference>
<keyword evidence="7" id="KW-0539">Nucleus</keyword>
<dbReference type="STRING" id="7222.B4JZV6"/>
<evidence type="ECO:0000256" key="2">
    <source>
        <dbReference type="ARBA" id="ARBA00022723"/>
    </source>
</evidence>
<dbReference type="InterPro" id="IPR019787">
    <property type="entry name" value="Znf_PHD-finger"/>
</dbReference>
<dbReference type="SMART" id="SM00249">
    <property type="entry name" value="PHD"/>
    <property type="match status" value="1"/>
</dbReference>
<feature type="region of interest" description="Disordered" evidence="10">
    <location>
        <begin position="1349"/>
        <end position="1403"/>
    </location>
</feature>
<evidence type="ECO:0000256" key="7">
    <source>
        <dbReference type="ARBA" id="ARBA00023242"/>
    </source>
</evidence>
<evidence type="ECO:0000256" key="8">
    <source>
        <dbReference type="PROSITE-ProRule" id="PRU00146"/>
    </source>
</evidence>
<dbReference type="SMART" id="SM00576">
    <property type="entry name" value="BTP"/>
    <property type="match status" value="1"/>
</dbReference>
<feature type="compositionally biased region" description="Acidic residues" evidence="10">
    <location>
        <begin position="1013"/>
        <end position="1023"/>
    </location>
</feature>
<evidence type="ECO:0000256" key="10">
    <source>
        <dbReference type="SAM" id="MobiDB-lite"/>
    </source>
</evidence>
<keyword evidence="13" id="KW-1185">Reference proteome</keyword>
<evidence type="ECO:0000313" key="12">
    <source>
        <dbReference type="EMBL" id="EDV90972.1"/>
    </source>
</evidence>
<feature type="compositionally biased region" description="Basic and acidic residues" evidence="10">
    <location>
        <begin position="1244"/>
        <end position="1281"/>
    </location>
</feature>
<dbReference type="OrthoDB" id="436852at2759"/>
<accession>B4JZV6</accession>
<feature type="coiled-coil region" evidence="9">
    <location>
        <begin position="401"/>
        <end position="431"/>
    </location>
</feature>
<dbReference type="GO" id="GO:0046982">
    <property type="term" value="F:protein heterodimerization activity"/>
    <property type="evidence" value="ECO:0007669"/>
    <property type="project" value="InterPro"/>
</dbReference>
<dbReference type="PROSITE" id="PS01359">
    <property type="entry name" value="ZF_PHD_1"/>
    <property type="match status" value="1"/>
</dbReference>
<feature type="region of interest" description="Disordered" evidence="10">
    <location>
        <begin position="943"/>
        <end position="968"/>
    </location>
</feature>
<dbReference type="eggNOG" id="KOG2389">
    <property type="taxonomic scope" value="Eukaryota"/>
</dbReference>
<dbReference type="GO" id="GO:0003682">
    <property type="term" value="F:chromatin binding"/>
    <property type="evidence" value="ECO:0007669"/>
    <property type="project" value="EnsemblMetazoa"/>
</dbReference>
<dbReference type="Proteomes" id="UP000001070">
    <property type="component" value="Unassembled WGS sequence"/>
</dbReference>
<evidence type="ECO:0000256" key="5">
    <source>
        <dbReference type="ARBA" id="ARBA00023015"/>
    </source>
</evidence>
<comment type="subcellular location">
    <subcellularLocation>
        <location evidence="1">Nucleus</location>
    </subcellularLocation>
</comment>
<evidence type="ECO:0000256" key="6">
    <source>
        <dbReference type="ARBA" id="ARBA00023163"/>
    </source>
</evidence>
<dbReference type="GO" id="GO:0008270">
    <property type="term" value="F:zinc ion binding"/>
    <property type="evidence" value="ECO:0007669"/>
    <property type="project" value="UniProtKB-KW"/>
</dbReference>
<evidence type="ECO:0000256" key="3">
    <source>
        <dbReference type="ARBA" id="ARBA00022771"/>
    </source>
</evidence>
<dbReference type="FunCoup" id="B4JZV6">
    <property type="interactions" value="136"/>
</dbReference>
<dbReference type="InterPro" id="IPR011011">
    <property type="entry name" value="Znf_FYVE_PHD"/>
</dbReference>
<feature type="compositionally biased region" description="Low complexity" evidence="10">
    <location>
        <begin position="1370"/>
        <end position="1383"/>
    </location>
</feature>
<evidence type="ECO:0000256" key="9">
    <source>
        <dbReference type="SAM" id="Coils"/>
    </source>
</evidence>
<keyword evidence="6" id="KW-0804">Transcription</keyword>
<dbReference type="Gene3D" id="1.10.20.10">
    <property type="entry name" value="Histone, subunit A"/>
    <property type="match status" value="1"/>
</dbReference>
<feature type="compositionally biased region" description="Basic residues" evidence="10">
    <location>
        <begin position="1223"/>
        <end position="1243"/>
    </location>
</feature>
<sequence length="1591" mass="172015">MMAEKYTSDMLGVVIAQIAQTIGYSSTQSAPLELLEDILQRFIQELARDLHSQAEHANRVELNLKDALLSLSNLNINVNELLDYIGNVEPIPFVRDVPIYPVKRSSNLNFLKPGSVETLTRPVHIFEYLPPMLPTESAATVISTGLIEKCDHEQIPPSTSESGHKTAIKLLPDLKTDIGMHKCCSQSDLPLTLNSSSRDNFDHDGHAIREISSVVMTTGGFISPAIEGKLPEAFVPDIIDKLKGLDAPPLSPPPKTPNEPKNVFNETIDVSMAKRITFSETISPTAEQGVAQCQQAATASERSEVNMVLGAGATSIPVVPPANTKTAKKSKKKKLLGAQAIDPARELTTNKAQEKAHRKALKIYQKLSKNQMEGGNNLQKSIKNLNRGMLSALPDGSAERLQLEKLLKKQTKQRQKQLKNQKQQRQQLQQVFNLPGVFPNVPIPLVSVGSRDSAPDFVPLATQPQPQPMVPTNMAENMLGLVGGFGSTLNVENKDTFPTDFVVPIKDISNAGAVTNPNTLSDEIKLASEPDRNKLNIFKKISKQKALNPLNIAKTMFENAGNGSPLINLPSGTTITPAPALSATESVQHNFSMSMSNISTYDSFGGLSDPTPTATADNLLAPDVNKPKKRGRKPGGKNQVRFHAATSITATSTLIQQSPKKIKSTKLNPVFSYTPETPLNKNPTIFPNIPLPMEPLNLSSVDQFKAGSHFTDNVGFIGDITTAGEAGNGTITEKLHKTKEKKERKKCKSKYQLDHEDSVQLTNMGDFNKKLTFIESDKNSKNTSLQAKPGKVHISSADLSDAITNQALGYVTGSAPSNLPKSSTLYGNQPNMMPMLPLLHFPPRPGLIPSGPAIFTSTALAGFSKKVTGPNIIMPQTFMSFPNANIGHKAQNIEKDDKSILYGLLPHGDAHFERSYCNVTPLVPDSMKLPNALIDSNKIRSPERFAFDPKPSNECSGKDTEHQSPISGFIPLTGQGVGLSGIDDVSTTNQGSRSTKTIKPTPAATGNLGDPIEVSDDSNDDDESKSKSKNNKQIGAFPYAHGLKSNLIQPSNISNSGLRQLNESAHSSLLNANQMINSPISDSKQFKKDAKAGATKLNQTDSKVLALAAGSPHSQSQTHPNTHPHTTHTSPFNINFMSSDKFSLAGGADLIPLSRVDSGLAYSSLTVPATSLTAGATSGSMPSSAAPHAEDQSFMSNFVGSVNYDDITITPTNNMQISELKLHKLHKKIKKPKDGKIKKKKDKKDKTRSKEKSEEKHLLNIEKIKSQDKKPKKDKKKEKQVTPDGLHIFPENLIGSTDQAKNLPPVSIEVGVAADYISANKSQAQMPHLIVSPKLDLSPNQVPKLTLKLSGKSTPTATPFEGDHDHTAIKTEPTTTIQTPTTQTKKEQSPELARFSPLVTGPPKPKQCETITMNLSAAAPCSPSVFAPISNTQPMPMSIIGMQSAGLNVHSSNWIPNSGSAASATLSASSVLLPQQLMHQPSKQMPKMSAVSTPTVASSEGAQLLPTTPELNRPSSYVDAEGYRIWICPACGKVDDGSAMIGCDGCDAWYHWTCVGIHVAPNDNEDWFCRVCITKKKGSGLDKKKKRNKKK</sequence>
<reference evidence="12 13" key="1">
    <citation type="journal article" date="2007" name="Nature">
        <title>Evolution of genes and genomes on the Drosophila phylogeny.</title>
        <authorList>
            <consortium name="Drosophila 12 Genomes Consortium"/>
            <person name="Clark A.G."/>
            <person name="Eisen M.B."/>
            <person name="Smith D.R."/>
            <person name="Bergman C.M."/>
            <person name="Oliver B."/>
            <person name="Markow T.A."/>
            <person name="Kaufman T.C."/>
            <person name="Kellis M."/>
            <person name="Gelbart W."/>
            <person name="Iyer V.N."/>
            <person name="Pollard D.A."/>
            <person name="Sackton T.B."/>
            <person name="Larracuente A.M."/>
            <person name="Singh N.D."/>
            <person name="Abad J.P."/>
            <person name="Abt D.N."/>
            <person name="Adryan B."/>
            <person name="Aguade M."/>
            <person name="Akashi H."/>
            <person name="Anderson W.W."/>
            <person name="Aquadro C.F."/>
            <person name="Ardell D.H."/>
            <person name="Arguello R."/>
            <person name="Artieri C.G."/>
            <person name="Barbash D.A."/>
            <person name="Barker D."/>
            <person name="Barsanti P."/>
            <person name="Batterham P."/>
            <person name="Batzoglou S."/>
            <person name="Begun D."/>
            <person name="Bhutkar A."/>
            <person name="Blanco E."/>
            <person name="Bosak S.A."/>
            <person name="Bradley R.K."/>
            <person name="Brand A.D."/>
            <person name="Brent M.R."/>
            <person name="Brooks A.N."/>
            <person name="Brown R.H."/>
            <person name="Butlin R.K."/>
            <person name="Caggese C."/>
            <person name="Calvi B.R."/>
            <person name="Bernardo de Carvalho A."/>
            <person name="Caspi A."/>
            <person name="Castrezana S."/>
            <person name="Celniker S.E."/>
            <person name="Chang J.L."/>
            <person name="Chapple C."/>
            <person name="Chatterji S."/>
            <person name="Chinwalla A."/>
            <person name="Civetta A."/>
            <person name="Clifton S.W."/>
            <person name="Comeron J.M."/>
            <person name="Costello J.C."/>
            <person name="Coyne J.A."/>
            <person name="Daub J."/>
            <person name="David R.G."/>
            <person name="Delcher A.L."/>
            <person name="Delehaunty K."/>
            <person name="Do C.B."/>
            <person name="Ebling H."/>
            <person name="Edwards K."/>
            <person name="Eickbush T."/>
            <person name="Evans J.D."/>
            <person name="Filipski A."/>
            <person name="Findeiss S."/>
            <person name="Freyhult E."/>
            <person name="Fulton L."/>
            <person name="Fulton R."/>
            <person name="Garcia A.C."/>
            <person name="Gardiner A."/>
            <person name="Garfield D.A."/>
            <person name="Garvin B.E."/>
            <person name="Gibson G."/>
            <person name="Gilbert D."/>
            <person name="Gnerre S."/>
            <person name="Godfrey J."/>
            <person name="Good R."/>
            <person name="Gotea V."/>
            <person name="Gravely B."/>
            <person name="Greenberg A.J."/>
            <person name="Griffiths-Jones S."/>
            <person name="Gross S."/>
            <person name="Guigo R."/>
            <person name="Gustafson E.A."/>
            <person name="Haerty W."/>
            <person name="Hahn M.W."/>
            <person name="Halligan D.L."/>
            <person name="Halpern A.L."/>
            <person name="Halter G.M."/>
            <person name="Han M.V."/>
            <person name="Heger A."/>
            <person name="Hillier L."/>
            <person name="Hinrichs A.S."/>
            <person name="Holmes I."/>
            <person name="Hoskins R.A."/>
            <person name="Hubisz M.J."/>
            <person name="Hultmark D."/>
            <person name="Huntley M.A."/>
            <person name="Jaffe D.B."/>
            <person name="Jagadeeshan S."/>
            <person name="Jeck W.R."/>
            <person name="Johnson J."/>
            <person name="Jones C.D."/>
            <person name="Jordan W.C."/>
            <person name="Karpen G.H."/>
            <person name="Kataoka E."/>
            <person name="Keightley P.D."/>
            <person name="Kheradpour P."/>
            <person name="Kirkness E.F."/>
            <person name="Koerich L.B."/>
            <person name="Kristiansen K."/>
            <person name="Kudrna D."/>
            <person name="Kulathinal R.J."/>
            <person name="Kumar S."/>
            <person name="Kwok R."/>
            <person name="Lander E."/>
            <person name="Langley C.H."/>
            <person name="Lapoint R."/>
            <person name="Lazzaro B.P."/>
            <person name="Lee S.J."/>
            <person name="Levesque L."/>
            <person name="Li R."/>
            <person name="Lin C.F."/>
            <person name="Lin M.F."/>
            <person name="Lindblad-Toh K."/>
            <person name="Llopart A."/>
            <person name="Long M."/>
            <person name="Low L."/>
            <person name="Lozovsky E."/>
            <person name="Lu J."/>
            <person name="Luo M."/>
            <person name="Machado C.A."/>
            <person name="Makalowski W."/>
            <person name="Marzo M."/>
            <person name="Matsuda M."/>
            <person name="Matzkin L."/>
            <person name="McAllister B."/>
            <person name="McBride C.S."/>
            <person name="McKernan B."/>
            <person name="McKernan K."/>
            <person name="Mendez-Lago M."/>
            <person name="Minx P."/>
            <person name="Mollenhauer M.U."/>
            <person name="Montooth K."/>
            <person name="Mount S.M."/>
            <person name="Mu X."/>
            <person name="Myers E."/>
            <person name="Negre B."/>
            <person name="Newfeld S."/>
            <person name="Nielsen R."/>
            <person name="Noor M.A."/>
            <person name="O'Grady P."/>
            <person name="Pachter L."/>
            <person name="Papaceit M."/>
            <person name="Parisi M.J."/>
            <person name="Parisi M."/>
            <person name="Parts L."/>
            <person name="Pedersen J.S."/>
            <person name="Pesole G."/>
            <person name="Phillippy A.M."/>
            <person name="Ponting C.P."/>
            <person name="Pop M."/>
            <person name="Porcelli D."/>
            <person name="Powell J.R."/>
            <person name="Prohaska S."/>
            <person name="Pruitt K."/>
            <person name="Puig M."/>
            <person name="Quesneville H."/>
            <person name="Ram K.R."/>
            <person name="Rand D."/>
            <person name="Rasmussen M.D."/>
            <person name="Reed L.K."/>
            <person name="Reenan R."/>
            <person name="Reily A."/>
            <person name="Remington K.A."/>
            <person name="Rieger T.T."/>
            <person name="Ritchie M.G."/>
            <person name="Robin C."/>
            <person name="Rogers Y.H."/>
            <person name="Rohde C."/>
            <person name="Rozas J."/>
            <person name="Rubenfield M.J."/>
            <person name="Ruiz A."/>
            <person name="Russo S."/>
            <person name="Salzberg S.L."/>
            <person name="Sanchez-Gracia A."/>
            <person name="Saranga D.J."/>
            <person name="Sato H."/>
            <person name="Schaeffer S.W."/>
            <person name="Schatz M.C."/>
            <person name="Schlenke T."/>
            <person name="Schwartz R."/>
            <person name="Segarra C."/>
            <person name="Singh R.S."/>
            <person name="Sirot L."/>
            <person name="Sirota M."/>
            <person name="Sisneros N.B."/>
            <person name="Smith C.D."/>
            <person name="Smith T.F."/>
            <person name="Spieth J."/>
            <person name="Stage D.E."/>
            <person name="Stark A."/>
            <person name="Stephan W."/>
            <person name="Strausberg R.L."/>
            <person name="Strempel S."/>
            <person name="Sturgill D."/>
            <person name="Sutton G."/>
            <person name="Sutton G.G."/>
            <person name="Tao W."/>
            <person name="Teichmann S."/>
            <person name="Tobari Y.N."/>
            <person name="Tomimura Y."/>
            <person name="Tsolas J.M."/>
            <person name="Valente V.L."/>
            <person name="Venter E."/>
            <person name="Venter J.C."/>
            <person name="Vicario S."/>
            <person name="Vieira F.G."/>
            <person name="Vilella A.J."/>
            <person name="Villasante A."/>
            <person name="Walenz B."/>
            <person name="Wang J."/>
            <person name="Wasserman M."/>
            <person name="Watts T."/>
            <person name="Wilson D."/>
            <person name="Wilson R.K."/>
            <person name="Wing R.A."/>
            <person name="Wolfner M.F."/>
            <person name="Wong A."/>
            <person name="Wong G.K."/>
            <person name="Wu C.I."/>
            <person name="Wu G."/>
            <person name="Yamamoto D."/>
            <person name="Yang H.P."/>
            <person name="Yang S.P."/>
            <person name="Yorke J.A."/>
            <person name="Yoshida K."/>
            <person name="Zdobnov E."/>
            <person name="Zhang P."/>
            <person name="Zhang Y."/>
            <person name="Zimin A.V."/>
            <person name="Baldwin J."/>
            <person name="Abdouelleil A."/>
            <person name="Abdulkadir J."/>
            <person name="Abebe A."/>
            <person name="Abera B."/>
            <person name="Abreu J."/>
            <person name="Acer S.C."/>
            <person name="Aftuck L."/>
            <person name="Alexander A."/>
            <person name="An P."/>
            <person name="Anderson E."/>
            <person name="Anderson S."/>
            <person name="Arachi H."/>
            <person name="Azer M."/>
            <person name="Bachantsang P."/>
            <person name="Barry A."/>
            <person name="Bayul T."/>
            <person name="Berlin A."/>
            <person name="Bessette D."/>
            <person name="Bloom T."/>
            <person name="Blye J."/>
            <person name="Boguslavskiy L."/>
            <person name="Bonnet C."/>
            <person name="Boukhgalter B."/>
            <person name="Bourzgui I."/>
            <person name="Brown A."/>
            <person name="Cahill P."/>
            <person name="Channer S."/>
            <person name="Cheshatsang Y."/>
            <person name="Chuda L."/>
            <person name="Citroen M."/>
            <person name="Collymore A."/>
            <person name="Cooke P."/>
            <person name="Costello M."/>
            <person name="D'Aco K."/>
            <person name="Daza R."/>
            <person name="De Haan G."/>
            <person name="DeGray S."/>
            <person name="DeMaso C."/>
            <person name="Dhargay N."/>
            <person name="Dooley K."/>
            <person name="Dooley E."/>
            <person name="Doricent M."/>
            <person name="Dorje P."/>
            <person name="Dorjee K."/>
            <person name="Dupes A."/>
            <person name="Elong R."/>
            <person name="Falk J."/>
            <person name="Farina A."/>
            <person name="Faro S."/>
            <person name="Ferguson D."/>
            <person name="Fisher S."/>
            <person name="Foley C.D."/>
            <person name="Franke A."/>
            <person name="Friedrich D."/>
            <person name="Gadbois L."/>
            <person name="Gearin G."/>
            <person name="Gearin C.R."/>
            <person name="Giannoukos G."/>
            <person name="Goode T."/>
            <person name="Graham J."/>
            <person name="Grandbois E."/>
            <person name="Grewal S."/>
            <person name="Gyaltsen K."/>
            <person name="Hafez N."/>
            <person name="Hagos B."/>
            <person name="Hall J."/>
            <person name="Henson C."/>
            <person name="Hollinger A."/>
            <person name="Honan T."/>
            <person name="Huard M.D."/>
            <person name="Hughes L."/>
            <person name="Hurhula B."/>
            <person name="Husby M.E."/>
            <person name="Kamat A."/>
            <person name="Kanga B."/>
            <person name="Kashin S."/>
            <person name="Khazanovich D."/>
            <person name="Kisner P."/>
            <person name="Lance K."/>
            <person name="Lara M."/>
            <person name="Lee W."/>
            <person name="Lennon N."/>
            <person name="Letendre F."/>
            <person name="LeVine R."/>
            <person name="Lipovsky A."/>
            <person name="Liu X."/>
            <person name="Liu J."/>
            <person name="Liu S."/>
            <person name="Lokyitsang T."/>
            <person name="Lokyitsang Y."/>
            <person name="Lubonja R."/>
            <person name="Lui A."/>
            <person name="MacDonald P."/>
            <person name="Magnisalis V."/>
            <person name="Maru K."/>
            <person name="Matthews C."/>
            <person name="McCusker W."/>
            <person name="McDonough S."/>
            <person name="Mehta T."/>
            <person name="Meldrim J."/>
            <person name="Meneus L."/>
            <person name="Mihai O."/>
            <person name="Mihalev A."/>
            <person name="Mihova T."/>
            <person name="Mittelman R."/>
            <person name="Mlenga V."/>
            <person name="Montmayeur A."/>
            <person name="Mulrain L."/>
            <person name="Navidi A."/>
            <person name="Naylor J."/>
            <person name="Negash T."/>
            <person name="Nguyen T."/>
            <person name="Nguyen N."/>
            <person name="Nicol R."/>
            <person name="Norbu C."/>
            <person name="Norbu N."/>
            <person name="Novod N."/>
            <person name="O'Neill B."/>
            <person name="Osman S."/>
            <person name="Markiewicz E."/>
            <person name="Oyono O.L."/>
            <person name="Patti C."/>
            <person name="Phunkhang P."/>
            <person name="Pierre F."/>
            <person name="Priest M."/>
            <person name="Raghuraman S."/>
            <person name="Rege F."/>
            <person name="Reyes R."/>
            <person name="Rise C."/>
            <person name="Rogov P."/>
            <person name="Ross K."/>
            <person name="Ryan E."/>
            <person name="Settipalli S."/>
            <person name="Shea T."/>
            <person name="Sherpa N."/>
            <person name="Shi L."/>
            <person name="Shih D."/>
            <person name="Sparrow T."/>
            <person name="Spaulding J."/>
            <person name="Stalker J."/>
            <person name="Stange-Thomann N."/>
            <person name="Stavropoulos S."/>
            <person name="Stone C."/>
            <person name="Strader C."/>
            <person name="Tesfaye S."/>
            <person name="Thomson T."/>
            <person name="Thoulutsang Y."/>
            <person name="Thoulutsang D."/>
            <person name="Topham K."/>
            <person name="Topping I."/>
            <person name="Tsamla T."/>
            <person name="Vassiliev H."/>
            <person name="Vo A."/>
            <person name="Wangchuk T."/>
            <person name="Wangdi T."/>
            <person name="Weiand M."/>
            <person name="Wilkinson J."/>
            <person name="Wilson A."/>
            <person name="Yadav S."/>
            <person name="Young G."/>
            <person name="Yu Q."/>
            <person name="Zembek L."/>
            <person name="Zhong D."/>
            <person name="Zimmer A."/>
            <person name="Zwirko Z."/>
            <person name="Jaffe D.B."/>
            <person name="Alvarez P."/>
            <person name="Brockman W."/>
            <person name="Butler J."/>
            <person name="Chin C."/>
            <person name="Gnerre S."/>
            <person name="Grabherr M."/>
            <person name="Kleber M."/>
            <person name="Mauceli E."/>
            <person name="MacCallum I."/>
        </authorList>
    </citation>
    <scope>NUCLEOTIDE SEQUENCE [LARGE SCALE GENOMIC DNA]</scope>
    <source>
        <strain evidence="13">Tucson 15287-2541.00</strain>
    </source>
</reference>
<evidence type="ECO:0000256" key="1">
    <source>
        <dbReference type="ARBA" id="ARBA00004123"/>
    </source>
</evidence>
<feature type="region of interest" description="Disordered" evidence="10">
    <location>
        <begin position="980"/>
        <end position="1033"/>
    </location>
</feature>
<feature type="region of interest" description="Disordered" evidence="10">
    <location>
        <begin position="1223"/>
        <end position="1301"/>
    </location>
</feature>
<evidence type="ECO:0000256" key="4">
    <source>
        <dbReference type="ARBA" id="ARBA00022833"/>
    </source>
</evidence>
<feature type="compositionally biased region" description="Polar residues" evidence="10">
    <location>
        <begin position="985"/>
        <end position="998"/>
    </location>
</feature>
<name>B4JZV6_DROGR</name>
<feature type="domain" description="PHD-type" evidence="11">
    <location>
        <begin position="1525"/>
        <end position="1575"/>
    </location>
</feature>
<organism evidence="13">
    <name type="scientific">Drosophila grimshawi</name>
    <name type="common">Hawaiian fruit fly</name>
    <name type="synonym">Idiomyia grimshawi</name>
    <dbReference type="NCBI Taxonomy" id="7222"/>
    <lineage>
        <taxon>Eukaryota</taxon>
        <taxon>Metazoa</taxon>
        <taxon>Ecdysozoa</taxon>
        <taxon>Arthropoda</taxon>
        <taxon>Hexapoda</taxon>
        <taxon>Insecta</taxon>
        <taxon>Pterygota</taxon>
        <taxon>Neoptera</taxon>
        <taxon>Endopterygota</taxon>
        <taxon>Diptera</taxon>
        <taxon>Brachycera</taxon>
        <taxon>Muscomorpha</taxon>
        <taxon>Ephydroidea</taxon>
        <taxon>Drosophilidae</taxon>
        <taxon>Drosophila</taxon>
        <taxon>Hawaiian Drosophila</taxon>
    </lineage>
</organism>
<dbReference type="InParanoid" id="B4JZV6"/>
<dbReference type="HOGENOM" id="CLU_252532_0_0_1"/>
<feature type="compositionally biased region" description="Low complexity" evidence="10">
    <location>
        <begin position="1118"/>
        <end position="1129"/>
    </location>
</feature>
<dbReference type="InterPro" id="IPR009072">
    <property type="entry name" value="Histone-fold"/>
</dbReference>
<dbReference type="PANTHER" id="PTHR46452">
    <property type="entry name" value="TRANSCRIPTION INITIATION FACTOR TFIID SUBUNIT 3"/>
    <property type="match status" value="1"/>
</dbReference>
<keyword evidence="9" id="KW-0175">Coiled coil</keyword>
<dbReference type="EMBL" id="CH916380">
    <property type="protein sequence ID" value="EDV90972.1"/>
    <property type="molecule type" value="Genomic_DNA"/>
</dbReference>
<dbReference type="PROSITE" id="PS50016">
    <property type="entry name" value="ZF_PHD_2"/>
    <property type="match status" value="1"/>
</dbReference>
<dbReference type="CDD" id="cd15522">
    <property type="entry name" value="PHD_TAF3"/>
    <property type="match status" value="1"/>
</dbReference>
<keyword evidence="3 8" id="KW-0863">Zinc-finger</keyword>
<feature type="region of interest" description="Disordered" evidence="10">
    <location>
        <begin position="612"/>
        <end position="639"/>
    </location>
</feature>
<dbReference type="InterPro" id="IPR006565">
    <property type="entry name" value="BTP"/>
</dbReference>
<dbReference type="GO" id="GO:0005669">
    <property type="term" value="C:transcription factor TFIID complex"/>
    <property type="evidence" value="ECO:0007669"/>
    <property type="project" value="EnsemblMetazoa"/>
</dbReference>
<dbReference type="GO" id="GO:0140297">
    <property type="term" value="F:DNA-binding transcription factor binding"/>
    <property type="evidence" value="ECO:0007669"/>
    <property type="project" value="EnsemblMetazoa"/>
</dbReference>
<dbReference type="Pfam" id="PF00628">
    <property type="entry name" value="PHD"/>
    <property type="match status" value="1"/>
</dbReference>
<dbReference type="PhylomeDB" id="B4JZV6"/>
<evidence type="ECO:0000259" key="11">
    <source>
        <dbReference type="PROSITE" id="PS50016"/>
    </source>
</evidence>
<dbReference type="KEGG" id="dgr:6570252"/>
<dbReference type="Pfam" id="PF07524">
    <property type="entry name" value="Bromo_TP"/>
    <property type="match status" value="1"/>
</dbReference>
<dbReference type="eggNOG" id="KOG1973">
    <property type="taxonomic scope" value="Eukaryota"/>
</dbReference>
<dbReference type="OMA" id="ENIHMRQ"/>
<protein>
    <submittedName>
        <fullName evidence="12">GH23929</fullName>
    </submittedName>
</protein>
<dbReference type="InterPro" id="IPR001965">
    <property type="entry name" value="Znf_PHD"/>
</dbReference>
<evidence type="ECO:0000313" key="13">
    <source>
        <dbReference type="Proteomes" id="UP000001070"/>
    </source>
</evidence>
<keyword evidence="2" id="KW-0479">Metal-binding</keyword>
<keyword evidence="5" id="KW-0805">Transcription regulation</keyword>
<dbReference type="SUPFAM" id="SSF57903">
    <property type="entry name" value="FYVE/PHD zinc finger"/>
    <property type="match status" value="1"/>
</dbReference>
<dbReference type="SUPFAM" id="SSF47113">
    <property type="entry name" value="Histone-fold"/>
    <property type="match status" value="1"/>
</dbReference>
<feature type="region of interest" description="Disordered" evidence="10">
    <location>
        <begin position="1109"/>
        <end position="1130"/>
    </location>
</feature>
<dbReference type="PANTHER" id="PTHR46452:SF1">
    <property type="entry name" value="TRANSCRIPTION INITIATION FACTOR TFIID SUBUNIT 3"/>
    <property type="match status" value="1"/>
</dbReference>
<dbReference type="InterPro" id="IPR019786">
    <property type="entry name" value="Zinc_finger_PHD-type_CS"/>
</dbReference>
<dbReference type="GO" id="GO:0002039">
    <property type="term" value="F:p53 binding"/>
    <property type="evidence" value="ECO:0007669"/>
    <property type="project" value="EnsemblMetazoa"/>
</dbReference>